<gene>
    <name evidence="1" type="ORF">METZ01_LOCUS19290</name>
</gene>
<protein>
    <submittedName>
        <fullName evidence="1">Uncharacterized protein</fullName>
    </submittedName>
</protein>
<proteinExistence type="predicted"/>
<name>A0A381PHG8_9ZZZZ</name>
<dbReference type="EMBL" id="UINC01000984">
    <property type="protein sequence ID" value="SUZ66436.1"/>
    <property type="molecule type" value="Genomic_DNA"/>
</dbReference>
<organism evidence="1">
    <name type="scientific">marine metagenome</name>
    <dbReference type="NCBI Taxonomy" id="408172"/>
    <lineage>
        <taxon>unclassified sequences</taxon>
        <taxon>metagenomes</taxon>
        <taxon>ecological metagenomes</taxon>
    </lineage>
</organism>
<evidence type="ECO:0000313" key="1">
    <source>
        <dbReference type="EMBL" id="SUZ66436.1"/>
    </source>
</evidence>
<dbReference type="AlphaFoldDB" id="A0A381PHG8"/>
<sequence>MLHWFMHIYTAVKAICPMPIIGTELRANQLLTAPWKKSGKNCQLLY</sequence>
<accession>A0A381PHG8</accession>
<reference evidence="1" key="1">
    <citation type="submission" date="2018-05" db="EMBL/GenBank/DDBJ databases">
        <authorList>
            <person name="Lanie J.A."/>
            <person name="Ng W.-L."/>
            <person name="Kazmierczak K.M."/>
            <person name="Andrzejewski T.M."/>
            <person name="Davidsen T.M."/>
            <person name="Wayne K.J."/>
            <person name="Tettelin H."/>
            <person name="Glass J.I."/>
            <person name="Rusch D."/>
            <person name="Podicherti R."/>
            <person name="Tsui H.-C.T."/>
            <person name="Winkler M.E."/>
        </authorList>
    </citation>
    <scope>NUCLEOTIDE SEQUENCE</scope>
</reference>